<dbReference type="EC" id="1.-.-.-" evidence="4"/>
<dbReference type="Gene3D" id="3.40.50.360">
    <property type="match status" value="1"/>
</dbReference>
<dbReference type="PANTHER" id="PTHR10204">
    <property type="entry name" value="NAD P H OXIDOREDUCTASE-RELATED"/>
    <property type="match status" value="1"/>
</dbReference>
<comment type="caution">
    <text evidence="4">The sequence shown here is derived from an EMBL/GenBank/DDBJ whole genome shotgun (WGS) entry which is preliminary data.</text>
</comment>
<organism evidence="4 5">
    <name type="scientific">Paracoccus nototheniae</name>
    <dbReference type="NCBI Taxonomy" id="2489002"/>
    <lineage>
        <taxon>Bacteria</taxon>
        <taxon>Pseudomonadati</taxon>
        <taxon>Pseudomonadota</taxon>
        <taxon>Alphaproteobacteria</taxon>
        <taxon>Rhodobacterales</taxon>
        <taxon>Paracoccaceae</taxon>
        <taxon>Paracoccus</taxon>
    </lineage>
</organism>
<name>A0ABW4E2H2_9RHOB</name>
<evidence type="ECO:0000256" key="1">
    <source>
        <dbReference type="ARBA" id="ARBA00006252"/>
    </source>
</evidence>
<evidence type="ECO:0000256" key="2">
    <source>
        <dbReference type="ARBA" id="ARBA00023002"/>
    </source>
</evidence>
<keyword evidence="5" id="KW-1185">Reference proteome</keyword>
<evidence type="ECO:0000313" key="4">
    <source>
        <dbReference type="EMBL" id="MFD1483203.1"/>
    </source>
</evidence>
<dbReference type="GO" id="GO:0016491">
    <property type="term" value="F:oxidoreductase activity"/>
    <property type="evidence" value="ECO:0007669"/>
    <property type="project" value="UniProtKB-KW"/>
</dbReference>
<feature type="domain" description="Flavodoxin-like fold" evidence="3">
    <location>
        <begin position="4"/>
        <end position="134"/>
    </location>
</feature>
<reference evidence="5" key="1">
    <citation type="journal article" date="2019" name="Int. J. Syst. Evol. Microbiol.">
        <title>The Global Catalogue of Microorganisms (GCM) 10K type strain sequencing project: providing services to taxonomists for standard genome sequencing and annotation.</title>
        <authorList>
            <consortium name="The Broad Institute Genomics Platform"/>
            <consortium name="The Broad Institute Genome Sequencing Center for Infectious Disease"/>
            <person name="Wu L."/>
            <person name="Ma J."/>
        </authorList>
    </citation>
    <scope>NUCLEOTIDE SEQUENCE [LARGE SCALE GENOMIC DNA]</scope>
    <source>
        <strain evidence="5">CCM 8875</strain>
    </source>
</reference>
<proteinExistence type="inferred from homology"/>
<dbReference type="RefSeq" id="WP_131578758.1">
    <property type="nucleotide sequence ID" value="NZ_CBCSAJ010000132.1"/>
</dbReference>
<comment type="similarity">
    <text evidence="1">Belongs to the NAD(P)H dehydrogenase (quinone) family.</text>
</comment>
<dbReference type="SUPFAM" id="SSF52218">
    <property type="entry name" value="Flavoproteins"/>
    <property type="match status" value="1"/>
</dbReference>
<dbReference type="EMBL" id="JBHTOQ010000041">
    <property type="protein sequence ID" value="MFD1483203.1"/>
    <property type="molecule type" value="Genomic_DNA"/>
</dbReference>
<accession>A0ABW4E2H2</accession>
<gene>
    <name evidence="4" type="ORF">ACFQ5P_18045</name>
</gene>
<keyword evidence="2 4" id="KW-0560">Oxidoreductase</keyword>
<dbReference type="PANTHER" id="PTHR10204:SF34">
    <property type="entry name" value="NAD(P)H DEHYDROGENASE [QUINONE] 1 ISOFORM 1"/>
    <property type="match status" value="1"/>
</dbReference>
<evidence type="ECO:0000313" key="5">
    <source>
        <dbReference type="Proteomes" id="UP001597302"/>
    </source>
</evidence>
<dbReference type="InterPro" id="IPR051545">
    <property type="entry name" value="NAD(P)H_dehydrogenase_qn"/>
</dbReference>
<dbReference type="Proteomes" id="UP001597302">
    <property type="component" value="Unassembled WGS sequence"/>
</dbReference>
<dbReference type="EC" id="1.6.99.-" evidence="4"/>
<sequence length="137" mass="15080">MKRNITIVIGHPDPAPDRFCRALARSYADGAREAGHNVRTVDVAVLEVPYLRTAWEFKQAAPPRSLTASAQAVFDADHLVLVFPLWLGGPPALLKAFLEQVMRPGQAFTYGGKSSTSRFSRRRSARLIVTMGMPGCR</sequence>
<dbReference type="InterPro" id="IPR029039">
    <property type="entry name" value="Flavoprotein-like_sf"/>
</dbReference>
<protein>
    <submittedName>
        <fullName evidence="4">NAD(P)H-dependent oxidoreductase</fullName>
        <ecNumber evidence="4">1.-.-.-</ecNumber>
        <ecNumber evidence="4">1.6.99.-</ecNumber>
    </submittedName>
</protein>
<evidence type="ECO:0000259" key="3">
    <source>
        <dbReference type="Pfam" id="PF02525"/>
    </source>
</evidence>
<dbReference type="InterPro" id="IPR003680">
    <property type="entry name" value="Flavodoxin_fold"/>
</dbReference>
<dbReference type="Pfam" id="PF02525">
    <property type="entry name" value="Flavodoxin_2"/>
    <property type="match status" value="1"/>
</dbReference>